<protein>
    <submittedName>
        <fullName evidence="2">Uncharacterized protein</fullName>
    </submittedName>
</protein>
<gene>
    <name evidence="2" type="ORF">DM02DRAFT_615554</name>
</gene>
<dbReference type="Proteomes" id="UP000244855">
    <property type="component" value="Unassembled WGS sequence"/>
</dbReference>
<keyword evidence="1" id="KW-0812">Transmembrane</keyword>
<evidence type="ECO:0000313" key="2">
    <source>
        <dbReference type="EMBL" id="PVH98708.1"/>
    </source>
</evidence>
<feature type="transmembrane region" description="Helical" evidence="1">
    <location>
        <begin position="56"/>
        <end position="76"/>
    </location>
</feature>
<keyword evidence="3" id="KW-1185">Reference proteome</keyword>
<keyword evidence="1" id="KW-1133">Transmembrane helix</keyword>
<accession>A0A2V1DKW6</accession>
<name>A0A2V1DKW6_9PLEO</name>
<evidence type="ECO:0000313" key="3">
    <source>
        <dbReference type="Proteomes" id="UP000244855"/>
    </source>
</evidence>
<sequence length="78" mass="9195">MTTQKLFHVLTPTNYVLIGEKAKSPALSWRFSLNWNSQERSVSQERSQSHYWQYSFMRFHFEGSSFLCIAMITIIITS</sequence>
<dbReference type="EMBL" id="KZ805407">
    <property type="protein sequence ID" value="PVH98708.1"/>
    <property type="molecule type" value="Genomic_DNA"/>
</dbReference>
<organism evidence="2 3">
    <name type="scientific">Periconia macrospinosa</name>
    <dbReference type="NCBI Taxonomy" id="97972"/>
    <lineage>
        <taxon>Eukaryota</taxon>
        <taxon>Fungi</taxon>
        <taxon>Dikarya</taxon>
        <taxon>Ascomycota</taxon>
        <taxon>Pezizomycotina</taxon>
        <taxon>Dothideomycetes</taxon>
        <taxon>Pleosporomycetidae</taxon>
        <taxon>Pleosporales</taxon>
        <taxon>Massarineae</taxon>
        <taxon>Periconiaceae</taxon>
        <taxon>Periconia</taxon>
    </lineage>
</organism>
<evidence type="ECO:0000256" key="1">
    <source>
        <dbReference type="SAM" id="Phobius"/>
    </source>
</evidence>
<proteinExistence type="predicted"/>
<reference evidence="2 3" key="1">
    <citation type="journal article" date="2018" name="Sci. Rep.">
        <title>Comparative genomics provides insights into the lifestyle and reveals functional heterogeneity of dark septate endophytic fungi.</title>
        <authorList>
            <person name="Knapp D.G."/>
            <person name="Nemeth J.B."/>
            <person name="Barry K."/>
            <person name="Hainaut M."/>
            <person name="Henrissat B."/>
            <person name="Johnson J."/>
            <person name="Kuo A."/>
            <person name="Lim J.H.P."/>
            <person name="Lipzen A."/>
            <person name="Nolan M."/>
            <person name="Ohm R.A."/>
            <person name="Tamas L."/>
            <person name="Grigoriev I.V."/>
            <person name="Spatafora J.W."/>
            <person name="Nagy L.G."/>
            <person name="Kovacs G.M."/>
        </authorList>
    </citation>
    <scope>NUCLEOTIDE SEQUENCE [LARGE SCALE GENOMIC DNA]</scope>
    <source>
        <strain evidence="2 3">DSE2036</strain>
    </source>
</reference>
<keyword evidence="1" id="KW-0472">Membrane</keyword>
<dbReference type="AlphaFoldDB" id="A0A2V1DKW6"/>